<dbReference type="GO" id="GO:0006508">
    <property type="term" value="P:proteolysis"/>
    <property type="evidence" value="ECO:0007669"/>
    <property type="project" value="InterPro"/>
</dbReference>
<feature type="compositionally biased region" description="Polar residues" evidence="3">
    <location>
        <begin position="228"/>
        <end position="251"/>
    </location>
</feature>
<dbReference type="AlphaFoldDB" id="A0A8J7KFR8"/>
<dbReference type="Pfam" id="PF02983">
    <property type="entry name" value="Pro_Al_protease"/>
    <property type="match status" value="1"/>
</dbReference>
<evidence type="ECO:0000256" key="1">
    <source>
        <dbReference type="ARBA" id="ARBA00022729"/>
    </source>
</evidence>
<feature type="region of interest" description="Disordered" evidence="3">
    <location>
        <begin position="228"/>
        <end position="252"/>
    </location>
</feature>
<dbReference type="EMBL" id="JADOUF010000001">
    <property type="protein sequence ID" value="MBG6134074.1"/>
    <property type="molecule type" value="Genomic_DNA"/>
</dbReference>
<dbReference type="PROSITE" id="PS00135">
    <property type="entry name" value="TRYPSIN_SER"/>
    <property type="match status" value="1"/>
</dbReference>
<gene>
    <name evidence="5" type="ORF">IW245_000268</name>
</gene>
<dbReference type="GO" id="GO:0005576">
    <property type="term" value="C:extracellular region"/>
    <property type="evidence" value="ECO:0007669"/>
    <property type="project" value="InterPro"/>
</dbReference>
<dbReference type="InterPro" id="IPR035070">
    <property type="entry name" value="Streptogrisin_prodomain"/>
</dbReference>
<organism evidence="5 6">
    <name type="scientific">Longispora fulva</name>
    <dbReference type="NCBI Taxonomy" id="619741"/>
    <lineage>
        <taxon>Bacteria</taxon>
        <taxon>Bacillati</taxon>
        <taxon>Actinomycetota</taxon>
        <taxon>Actinomycetes</taxon>
        <taxon>Micromonosporales</taxon>
        <taxon>Micromonosporaceae</taxon>
        <taxon>Longispora</taxon>
    </lineage>
</organism>
<dbReference type="Pfam" id="PF05345">
    <property type="entry name" value="He_PIG"/>
    <property type="match status" value="1"/>
</dbReference>
<dbReference type="InterPro" id="IPR015919">
    <property type="entry name" value="Cadherin-like_sf"/>
</dbReference>
<keyword evidence="6" id="KW-1185">Reference proteome</keyword>
<dbReference type="InterPro" id="IPR009003">
    <property type="entry name" value="Peptidase_S1_PA"/>
</dbReference>
<dbReference type="InterPro" id="IPR018114">
    <property type="entry name" value="TRYPSIN_HIS"/>
</dbReference>
<feature type="compositionally biased region" description="Polar residues" evidence="3">
    <location>
        <begin position="395"/>
        <end position="426"/>
    </location>
</feature>
<dbReference type="RefSeq" id="WP_307788853.1">
    <property type="nucleotide sequence ID" value="NZ_JADOUF010000001.1"/>
</dbReference>
<feature type="compositionally biased region" description="Low complexity" evidence="3">
    <location>
        <begin position="1"/>
        <end position="14"/>
    </location>
</feature>
<dbReference type="GO" id="GO:0005975">
    <property type="term" value="P:carbohydrate metabolic process"/>
    <property type="evidence" value="ECO:0007669"/>
    <property type="project" value="UniProtKB-ARBA"/>
</dbReference>
<feature type="region of interest" description="Disordered" evidence="3">
    <location>
        <begin position="1"/>
        <end position="29"/>
    </location>
</feature>
<dbReference type="Proteomes" id="UP000622552">
    <property type="component" value="Unassembled WGS sequence"/>
</dbReference>
<dbReference type="GO" id="GO:0005509">
    <property type="term" value="F:calcium ion binding"/>
    <property type="evidence" value="ECO:0007669"/>
    <property type="project" value="InterPro"/>
</dbReference>
<evidence type="ECO:0000313" key="5">
    <source>
        <dbReference type="EMBL" id="MBG6134074.1"/>
    </source>
</evidence>
<dbReference type="GO" id="GO:0016020">
    <property type="term" value="C:membrane"/>
    <property type="evidence" value="ECO:0007669"/>
    <property type="project" value="InterPro"/>
</dbReference>
<reference evidence="5" key="1">
    <citation type="submission" date="2020-11" db="EMBL/GenBank/DDBJ databases">
        <title>Sequencing the genomes of 1000 actinobacteria strains.</title>
        <authorList>
            <person name="Klenk H.-P."/>
        </authorList>
    </citation>
    <scope>NUCLEOTIDE SEQUENCE</scope>
    <source>
        <strain evidence="5">DSM 45356</strain>
    </source>
</reference>
<dbReference type="InterPro" id="IPR006970">
    <property type="entry name" value="PT"/>
</dbReference>
<feature type="region of interest" description="Disordered" evidence="3">
    <location>
        <begin position="395"/>
        <end position="432"/>
    </location>
</feature>
<keyword evidence="5" id="KW-0378">Hydrolase</keyword>
<accession>A0A8J7KFR8</accession>
<dbReference type="InterPro" id="IPR013783">
    <property type="entry name" value="Ig-like_fold"/>
</dbReference>
<name>A0A8J7KFR8_9ACTN</name>
<evidence type="ECO:0000313" key="6">
    <source>
        <dbReference type="Proteomes" id="UP000622552"/>
    </source>
</evidence>
<dbReference type="EC" id="3.4.21.-" evidence="5"/>
<dbReference type="InterPro" id="IPR004236">
    <property type="entry name" value="Pept_S1_alpha_lytic"/>
</dbReference>
<evidence type="ECO:0000259" key="4">
    <source>
        <dbReference type="Pfam" id="PF02983"/>
    </source>
</evidence>
<protein>
    <submittedName>
        <fullName evidence="5">Streptogrisin C</fullName>
        <ecNumber evidence="5">3.4.21.-</ecNumber>
    </submittedName>
</protein>
<proteinExistence type="predicted"/>
<evidence type="ECO:0000256" key="2">
    <source>
        <dbReference type="ARBA" id="ARBA00022737"/>
    </source>
</evidence>
<dbReference type="InterPro" id="IPR033116">
    <property type="entry name" value="TRYPSIN_SER"/>
</dbReference>
<dbReference type="Gene3D" id="3.30.300.50">
    <property type="match status" value="2"/>
</dbReference>
<feature type="domain" description="Peptidase S1A alpha-lytic prodomain" evidence="4">
    <location>
        <begin position="105"/>
        <end position="161"/>
    </location>
</feature>
<dbReference type="InterPro" id="IPR043504">
    <property type="entry name" value="Peptidase_S1_PA_chymotrypsin"/>
</dbReference>
<comment type="caution">
    <text evidence="5">The sequence shown here is derived from an EMBL/GenBank/DDBJ whole genome shotgun (WGS) entry which is preliminary data.</text>
</comment>
<keyword evidence="2" id="KW-0677">Repeat</keyword>
<dbReference type="Gene3D" id="2.60.40.10">
    <property type="entry name" value="Immunoglobulins"/>
    <property type="match status" value="1"/>
</dbReference>
<dbReference type="SUPFAM" id="SSF50494">
    <property type="entry name" value="Trypsin-like serine proteases"/>
    <property type="match status" value="1"/>
</dbReference>
<dbReference type="CDD" id="cd21112">
    <property type="entry name" value="alphaLP-like"/>
    <property type="match status" value="1"/>
</dbReference>
<keyword evidence="1" id="KW-0732">Signal</keyword>
<dbReference type="Pfam" id="PF04886">
    <property type="entry name" value="PT"/>
    <property type="match status" value="1"/>
</dbReference>
<dbReference type="SUPFAM" id="SSF49313">
    <property type="entry name" value="Cadherin-like"/>
    <property type="match status" value="1"/>
</dbReference>
<dbReference type="GO" id="GO:0004252">
    <property type="term" value="F:serine-type endopeptidase activity"/>
    <property type="evidence" value="ECO:0007669"/>
    <property type="project" value="InterPro"/>
</dbReference>
<evidence type="ECO:0000256" key="3">
    <source>
        <dbReference type="SAM" id="MobiDB-lite"/>
    </source>
</evidence>
<sequence length="519" mass="52339">MRSRSRCSASGRSCPPSPVPPAPTDAASPELVASLSRDLGITPQQALTRLAQQDAAHAVAGRLGVEFTSASWFDPATGKLNVAVTDAAGADRVRAAGAVPKIVTRSQGELAGLAGNIGNLAAGVPGVNGWAVDPRTNTVTVTVNRNARTERTEAFVSRLKALGDVIRVVDTTSAQHQQSGVVTNGDPWWPGTETNCSIGFAAADSSGGQHFLTAGHCTNDVNQAAYGKNSSGSKGEQLGTSNTGGSRSVNGNEGDMGVVAVNQNGWTLSNAVNTWGAAPVSVNGSADAVVGDAICHSGNTTHLRCGTVTEVNKSIQYVDANGNPTVRVDGLTQTNACSNAGDSGGAYYMGSGSTAKAVGLHSGGGNPCGQSDPDTTFQPLNEALQKWNLTLYTGGAQPTSSPTVKPTASPTVSPTVRPTASPTASPTGAPGATVTVTNPGNQWSFAGWQAFAVQIRATDSKGLPLTYTATGLPAGLAISSSGQITGTPTSVGTSTVKVTATDSGGASGSTTFSWQVTGW</sequence>
<dbReference type="PROSITE" id="PS00134">
    <property type="entry name" value="TRYPSIN_HIS"/>
    <property type="match status" value="1"/>
</dbReference>
<dbReference type="Gene3D" id="2.40.10.10">
    <property type="entry name" value="Trypsin-like serine proteases"/>
    <property type="match status" value="2"/>
</dbReference>